<accession>A0ABU6ZHW9</accession>
<evidence type="ECO:0000313" key="2">
    <source>
        <dbReference type="EMBL" id="MED6221564.1"/>
    </source>
</evidence>
<reference evidence="2 3" key="1">
    <citation type="journal article" date="2023" name="Plants (Basel)">
        <title>Bridging the Gap: Combining Genomics and Transcriptomics Approaches to Understand Stylosanthes scabra, an Orphan Legume from the Brazilian Caatinga.</title>
        <authorList>
            <person name="Ferreira-Neto J.R.C."/>
            <person name="da Silva M.D."/>
            <person name="Binneck E."/>
            <person name="de Melo N.F."/>
            <person name="da Silva R.H."/>
            <person name="de Melo A.L.T.M."/>
            <person name="Pandolfi V."/>
            <person name="Bustamante F.O."/>
            <person name="Brasileiro-Vidal A.C."/>
            <person name="Benko-Iseppon A.M."/>
        </authorList>
    </citation>
    <scope>NUCLEOTIDE SEQUENCE [LARGE SCALE GENOMIC DNA]</scope>
    <source>
        <tissue evidence="2">Leaves</tissue>
    </source>
</reference>
<organism evidence="2 3">
    <name type="scientific">Stylosanthes scabra</name>
    <dbReference type="NCBI Taxonomy" id="79078"/>
    <lineage>
        <taxon>Eukaryota</taxon>
        <taxon>Viridiplantae</taxon>
        <taxon>Streptophyta</taxon>
        <taxon>Embryophyta</taxon>
        <taxon>Tracheophyta</taxon>
        <taxon>Spermatophyta</taxon>
        <taxon>Magnoliopsida</taxon>
        <taxon>eudicotyledons</taxon>
        <taxon>Gunneridae</taxon>
        <taxon>Pentapetalae</taxon>
        <taxon>rosids</taxon>
        <taxon>fabids</taxon>
        <taxon>Fabales</taxon>
        <taxon>Fabaceae</taxon>
        <taxon>Papilionoideae</taxon>
        <taxon>50 kb inversion clade</taxon>
        <taxon>dalbergioids sensu lato</taxon>
        <taxon>Dalbergieae</taxon>
        <taxon>Pterocarpus clade</taxon>
        <taxon>Stylosanthes</taxon>
    </lineage>
</organism>
<gene>
    <name evidence="2" type="ORF">PIB30_056002</name>
</gene>
<keyword evidence="3" id="KW-1185">Reference proteome</keyword>
<dbReference type="Proteomes" id="UP001341840">
    <property type="component" value="Unassembled WGS sequence"/>
</dbReference>
<comment type="caution">
    <text evidence="2">The sequence shown here is derived from an EMBL/GenBank/DDBJ whole genome shotgun (WGS) entry which is preliminary data.</text>
</comment>
<feature type="compositionally biased region" description="Basic and acidic residues" evidence="1">
    <location>
        <begin position="73"/>
        <end position="86"/>
    </location>
</feature>
<feature type="region of interest" description="Disordered" evidence="1">
    <location>
        <begin position="1"/>
        <end position="107"/>
    </location>
</feature>
<sequence>MFTDGTHNVQPSGQGKNKSTQTAPASLTKASSFVISRNSATPTSSARYSNRKHTHADTSAKETLNLSNGRRRLLQESDSEHEKDENLEADAEGALPAAEEGAEETLPKNDVYDALWAMLGAESENEAEEIPGQWYLDIILNNWGKIEPDMGPVGNDQGPLPAAN</sequence>
<protein>
    <submittedName>
        <fullName evidence="2">Uncharacterized protein</fullName>
    </submittedName>
</protein>
<feature type="compositionally biased region" description="Polar residues" evidence="1">
    <location>
        <begin position="1"/>
        <end position="48"/>
    </location>
</feature>
<proteinExistence type="predicted"/>
<dbReference type="EMBL" id="JASCZI010272303">
    <property type="protein sequence ID" value="MED6221564.1"/>
    <property type="molecule type" value="Genomic_DNA"/>
</dbReference>
<evidence type="ECO:0000313" key="3">
    <source>
        <dbReference type="Proteomes" id="UP001341840"/>
    </source>
</evidence>
<name>A0ABU6ZHW9_9FABA</name>
<evidence type="ECO:0000256" key="1">
    <source>
        <dbReference type="SAM" id="MobiDB-lite"/>
    </source>
</evidence>